<dbReference type="AlphaFoldDB" id="A0A1J5SN97"/>
<name>A0A1J5SN97_9ZZZZ</name>
<dbReference type="EMBL" id="MLJW01000068">
    <property type="protein sequence ID" value="OIR03140.1"/>
    <property type="molecule type" value="Genomic_DNA"/>
</dbReference>
<protein>
    <recommendedName>
        <fullName evidence="2">Glycosyl transferases group 1</fullName>
    </recommendedName>
</protein>
<evidence type="ECO:0008006" key="2">
    <source>
        <dbReference type="Google" id="ProtNLM"/>
    </source>
</evidence>
<gene>
    <name evidence="1" type="ORF">GALL_146590</name>
</gene>
<dbReference type="Gene3D" id="3.40.50.2000">
    <property type="entry name" value="Glycogen Phosphorylase B"/>
    <property type="match status" value="1"/>
</dbReference>
<organism evidence="1">
    <name type="scientific">mine drainage metagenome</name>
    <dbReference type="NCBI Taxonomy" id="410659"/>
    <lineage>
        <taxon>unclassified sequences</taxon>
        <taxon>metagenomes</taxon>
        <taxon>ecological metagenomes</taxon>
    </lineage>
</organism>
<dbReference type="SUPFAM" id="SSF53756">
    <property type="entry name" value="UDP-Glycosyltransferase/glycogen phosphorylase"/>
    <property type="match status" value="1"/>
</dbReference>
<sequence>MAQSFYEVVRRWLGQTSIVGNYRKIKLNKLLPEYSAINAEKNGVKQKSIVFLSPATNVPIGGIKVIYNQAAIISALKGPVAANVLHPLSPNFRCSWFVHGATINRSLEFSRTDDFVMIPEFWAVPHAKLLYNLGVKYGIYVQNGYSASLNNGDELDAAYKNSALILAISDDSVECIKMAFPECADKIRRVHYSVNSDQFVASQKKENIICYMPRKLKRHSGLVTFFLNKKIPTHWRIVAIDGLDEDGVAAILGKSKIFLSFSEFEGCPLPPVEAALSGCQVIGYTGEGAKEYWDKEIFTEIYSGDIRTFVNAVMNKIAEIDSAPYITNKTAIDRLANRYSVQVELADMQFVSNKILEILNAVESR</sequence>
<proteinExistence type="predicted"/>
<accession>A0A1J5SN97</accession>
<reference evidence="1" key="1">
    <citation type="submission" date="2016-10" db="EMBL/GenBank/DDBJ databases">
        <title>Sequence of Gallionella enrichment culture.</title>
        <authorList>
            <person name="Poehlein A."/>
            <person name="Muehling M."/>
            <person name="Daniel R."/>
        </authorList>
    </citation>
    <scope>NUCLEOTIDE SEQUENCE</scope>
</reference>
<evidence type="ECO:0000313" key="1">
    <source>
        <dbReference type="EMBL" id="OIR03140.1"/>
    </source>
</evidence>
<comment type="caution">
    <text evidence="1">The sequence shown here is derived from an EMBL/GenBank/DDBJ whole genome shotgun (WGS) entry which is preliminary data.</text>
</comment>